<evidence type="ECO:0000256" key="5">
    <source>
        <dbReference type="ARBA" id="ARBA00022764"/>
    </source>
</evidence>
<dbReference type="GO" id="GO:0030288">
    <property type="term" value="C:outer membrane-bounded periplasmic space"/>
    <property type="evidence" value="ECO:0007669"/>
    <property type="project" value="InterPro"/>
</dbReference>
<evidence type="ECO:0000313" key="12">
    <source>
        <dbReference type="EMBL" id="AXT47092.1"/>
    </source>
</evidence>
<evidence type="ECO:0000256" key="7">
    <source>
        <dbReference type="ARBA" id="ARBA00023319"/>
    </source>
</evidence>
<evidence type="ECO:0000256" key="8">
    <source>
        <dbReference type="RuleBase" id="RU003918"/>
    </source>
</evidence>
<sequence>MKTLHRALGLASVLAALTAPLTAQANILLDRTRMIYLEQDKNVSMVLTNKNPEQPYLVQSWLSDGEGKRLASPFLVLPPLQRIEAGEKGVVRLSRIPDPSLPSDRESLFYLNVQEVPPKSDKDNVLQLAIKSRIKVFYRPKEAQLPRGENPANKLQLSFDAAAGKLVFKNPSPYHLTLVGLELPGDKKPRDMDGLMVPPKGEARFALKALPASLKLSNINDFGAQDTFTFVCADGQCQCREDKK</sequence>
<evidence type="ECO:0000256" key="3">
    <source>
        <dbReference type="ARBA" id="ARBA00022558"/>
    </source>
</evidence>
<dbReference type="Pfam" id="PF00345">
    <property type="entry name" value="PapD_N"/>
    <property type="match status" value="1"/>
</dbReference>
<dbReference type="InterPro" id="IPR008962">
    <property type="entry name" value="PapD-like_sf"/>
</dbReference>
<dbReference type="Gene3D" id="2.60.40.10">
    <property type="entry name" value="Immunoglobulins"/>
    <property type="match status" value="2"/>
</dbReference>
<dbReference type="Pfam" id="PF02753">
    <property type="entry name" value="PapD_C"/>
    <property type="match status" value="1"/>
</dbReference>
<proteinExistence type="inferred from homology"/>
<keyword evidence="4 9" id="KW-0732">Signal</keyword>
<keyword evidence="7" id="KW-0393">Immunoglobulin domain</keyword>
<keyword evidence="5" id="KW-0574">Periplasm</keyword>
<comment type="subcellular location">
    <subcellularLocation>
        <location evidence="1 8">Periplasm</location>
    </subcellularLocation>
</comment>
<dbReference type="PRINTS" id="PR00969">
    <property type="entry name" value="CHAPERONPILI"/>
</dbReference>
<evidence type="ECO:0000256" key="1">
    <source>
        <dbReference type="ARBA" id="ARBA00004418"/>
    </source>
</evidence>
<dbReference type="AlphaFoldDB" id="A0AAD0RRB2"/>
<dbReference type="InterPro" id="IPR016147">
    <property type="entry name" value="Pili_assmbl_chaperone_N"/>
</dbReference>
<gene>
    <name evidence="12" type="ORF">D1345_13165</name>
</gene>
<keyword evidence="3" id="KW-1029">Fimbrium biogenesis</keyword>
<dbReference type="KEGG" id="crz:D1345_13165"/>
<name>A0AAD0RRB2_9NEIS</name>
<feature type="chain" id="PRO_5042037266" evidence="9">
    <location>
        <begin position="26"/>
        <end position="244"/>
    </location>
</feature>
<keyword evidence="13" id="KW-1185">Reference proteome</keyword>
<feature type="domain" description="Pili assembly chaperone N-terminal" evidence="10">
    <location>
        <begin position="28"/>
        <end position="142"/>
    </location>
</feature>
<reference evidence="12 13" key="1">
    <citation type="submission" date="2018-08" db="EMBL/GenBank/DDBJ databases">
        <title>Complete genome sequence of JP2-74.</title>
        <authorList>
            <person name="Wu L."/>
        </authorList>
    </citation>
    <scope>NUCLEOTIDE SEQUENCE [LARGE SCALE GENOMIC DNA]</scope>
    <source>
        <strain evidence="12 13">JP2-74</strain>
    </source>
</reference>
<keyword evidence="6 8" id="KW-0143">Chaperone</keyword>
<dbReference type="PANTHER" id="PTHR30251:SF5">
    <property type="entry name" value="FIMBRIAL CHAPARONE PROTEIN"/>
    <property type="match status" value="1"/>
</dbReference>
<dbReference type="RefSeq" id="WP_118267950.1">
    <property type="nucleotide sequence ID" value="NZ_CP031968.1"/>
</dbReference>
<evidence type="ECO:0000256" key="4">
    <source>
        <dbReference type="ARBA" id="ARBA00022729"/>
    </source>
</evidence>
<evidence type="ECO:0000259" key="11">
    <source>
        <dbReference type="Pfam" id="PF02753"/>
    </source>
</evidence>
<dbReference type="PANTHER" id="PTHR30251">
    <property type="entry name" value="PILUS ASSEMBLY CHAPERONE"/>
    <property type="match status" value="1"/>
</dbReference>
<feature type="domain" description="Pili assembly chaperone C-terminal" evidence="11">
    <location>
        <begin position="169"/>
        <end position="226"/>
    </location>
</feature>
<feature type="signal peptide" evidence="9">
    <location>
        <begin position="1"/>
        <end position="25"/>
    </location>
</feature>
<evidence type="ECO:0000313" key="13">
    <source>
        <dbReference type="Proteomes" id="UP000259465"/>
    </source>
</evidence>
<dbReference type="SUPFAM" id="SSF49354">
    <property type="entry name" value="PapD-like"/>
    <property type="match status" value="1"/>
</dbReference>
<dbReference type="InterPro" id="IPR036316">
    <property type="entry name" value="Pili_assmbl_chap_C_dom_sf"/>
</dbReference>
<comment type="similarity">
    <text evidence="2 8">Belongs to the periplasmic pilus chaperone family.</text>
</comment>
<dbReference type="Proteomes" id="UP000259465">
    <property type="component" value="Chromosome"/>
</dbReference>
<protein>
    <submittedName>
        <fullName evidence="12">Molecular chaperone</fullName>
    </submittedName>
</protein>
<evidence type="ECO:0000256" key="2">
    <source>
        <dbReference type="ARBA" id="ARBA00007399"/>
    </source>
</evidence>
<dbReference type="SUPFAM" id="SSF49584">
    <property type="entry name" value="Periplasmic chaperone C-domain"/>
    <property type="match status" value="1"/>
</dbReference>
<dbReference type="EMBL" id="CP031968">
    <property type="protein sequence ID" value="AXT47092.1"/>
    <property type="molecule type" value="Genomic_DNA"/>
</dbReference>
<organism evidence="12 13">
    <name type="scientific">Chromobacterium rhizoryzae</name>
    <dbReference type="NCBI Taxonomy" id="1778675"/>
    <lineage>
        <taxon>Bacteria</taxon>
        <taxon>Pseudomonadati</taxon>
        <taxon>Pseudomonadota</taxon>
        <taxon>Betaproteobacteria</taxon>
        <taxon>Neisseriales</taxon>
        <taxon>Chromobacteriaceae</taxon>
        <taxon>Chromobacterium</taxon>
    </lineage>
</organism>
<evidence type="ECO:0000259" key="10">
    <source>
        <dbReference type="Pfam" id="PF00345"/>
    </source>
</evidence>
<evidence type="ECO:0000256" key="6">
    <source>
        <dbReference type="ARBA" id="ARBA00023186"/>
    </source>
</evidence>
<dbReference type="FunFam" id="2.60.40.10:FF:000458">
    <property type="entry name" value="Molecular chaperone FimC"/>
    <property type="match status" value="1"/>
</dbReference>
<dbReference type="InterPro" id="IPR018046">
    <property type="entry name" value="Pili_assmbl_chaperone_CS"/>
</dbReference>
<accession>A0AAD0RRB2</accession>
<dbReference type="InterPro" id="IPR016148">
    <property type="entry name" value="Pili_assmbl_chaperone_C"/>
</dbReference>
<dbReference type="InterPro" id="IPR013783">
    <property type="entry name" value="Ig-like_fold"/>
</dbReference>
<dbReference type="InterPro" id="IPR050643">
    <property type="entry name" value="Periplasmic_pilus_chap"/>
</dbReference>
<dbReference type="PROSITE" id="PS00635">
    <property type="entry name" value="PILI_CHAPERONE"/>
    <property type="match status" value="1"/>
</dbReference>
<dbReference type="GO" id="GO:0071555">
    <property type="term" value="P:cell wall organization"/>
    <property type="evidence" value="ECO:0007669"/>
    <property type="project" value="InterPro"/>
</dbReference>
<evidence type="ECO:0000256" key="9">
    <source>
        <dbReference type="SAM" id="SignalP"/>
    </source>
</evidence>
<dbReference type="InterPro" id="IPR001829">
    <property type="entry name" value="Pili_assmbl_chaperone_bac"/>
</dbReference>